<dbReference type="STRING" id="708126.BW727_101948"/>
<dbReference type="Proteomes" id="UP000188993">
    <property type="component" value="Chromosome"/>
</dbReference>
<reference evidence="1 2" key="1">
    <citation type="journal article" date="2014" name="Int. J. Syst. Evol. Microbiol.">
        <title>Jeotgalibaca dankookensis gen. nov., sp. nov., a member of the family Carnobacteriaceae, isolated from seujeot (Korean traditional food).</title>
        <authorList>
            <person name="Lee D.G."/>
            <person name="Trujillo M.E."/>
            <person name="Kang H."/>
            <person name="Ahn T.Y."/>
        </authorList>
    </citation>
    <scope>NUCLEOTIDE SEQUENCE [LARGE SCALE GENOMIC DNA]</scope>
    <source>
        <strain evidence="1 2">EX-07</strain>
    </source>
</reference>
<dbReference type="Gene3D" id="1.20.58.320">
    <property type="entry name" value="TPR-like"/>
    <property type="match status" value="1"/>
</dbReference>
<name>A0A1S6IRU9_9LACT</name>
<dbReference type="KEGG" id="jda:BW727_101948"/>
<dbReference type="Pfam" id="PF06041">
    <property type="entry name" value="DUF924"/>
    <property type="match status" value="1"/>
</dbReference>
<organism evidence="1 2">
    <name type="scientific">Jeotgalibaca dankookensis</name>
    <dbReference type="NCBI Taxonomy" id="708126"/>
    <lineage>
        <taxon>Bacteria</taxon>
        <taxon>Bacillati</taxon>
        <taxon>Bacillota</taxon>
        <taxon>Bacilli</taxon>
        <taxon>Lactobacillales</taxon>
        <taxon>Carnobacteriaceae</taxon>
        <taxon>Jeotgalibaca</taxon>
    </lineage>
</organism>
<gene>
    <name evidence="1" type="ORF">BW727_101948</name>
</gene>
<dbReference type="InterPro" id="IPR010323">
    <property type="entry name" value="DUF924"/>
</dbReference>
<evidence type="ECO:0008006" key="3">
    <source>
        <dbReference type="Google" id="ProtNLM"/>
    </source>
</evidence>
<dbReference type="SUPFAM" id="SSF48452">
    <property type="entry name" value="TPR-like"/>
    <property type="match status" value="1"/>
</dbReference>
<evidence type="ECO:0000313" key="2">
    <source>
        <dbReference type="Proteomes" id="UP000188993"/>
    </source>
</evidence>
<dbReference type="OrthoDB" id="7593450at2"/>
<accession>A0A1S6IRU9</accession>
<evidence type="ECO:0000313" key="1">
    <source>
        <dbReference type="EMBL" id="AQS54272.1"/>
    </source>
</evidence>
<keyword evidence="2" id="KW-1185">Reference proteome</keyword>
<protein>
    <recommendedName>
        <fullName evidence="3">DUF924 domain-containing protein</fullName>
    </recommendedName>
</protein>
<dbReference type="RefSeq" id="WP_062469709.1">
    <property type="nucleotide sequence ID" value="NZ_BBYN01000014.1"/>
</dbReference>
<sequence>MEYQEVLDFWFKEVDPEKHFIKDENLDEEIKQRFSEVHRQAAAGELWQWRETIQGRLAEIIVLDQFSRNMYRGQAKAFSTDGMALILAQEAIRTKEAQKLPTNQRSFLYMPFMHSESMAIHDIAMELFSEVGMEETLQYEIGHREIIAQFGRYPHRNEALSRVSTSEEVAYMKENEGF</sequence>
<proteinExistence type="predicted"/>
<dbReference type="EMBL" id="CP019728">
    <property type="protein sequence ID" value="AQS54272.1"/>
    <property type="molecule type" value="Genomic_DNA"/>
</dbReference>
<dbReference type="Gene3D" id="1.25.40.10">
    <property type="entry name" value="Tetratricopeptide repeat domain"/>
    <property type="match status" value="1"/>
</dbReference>
<dbReference type="AlphaFoldDB" id="A0A1S6IRU9"/>
<dbReference type="InterPro" id="IPR011990">
    <property type="entry name" value="TPR-like_helical_dom_sf"/>
</dbReference>